<accession>A0ABT3PXU2</accession>
<keyword evidence="1" id="KW-0540">Nuclease</keyword>
<dbReference type="RefSeq" id="WP_265788818.1">
    <property type="nucleotide sequence ID" value="NZ_BAABRS010000001.1"/>
</dbReference>
<gene>
    <name evidence="1" type="ORF">LQ318_07205</name>
</gene>
<evidence type="ECO:0000313" key="1">
    <source>
        <dbReference type="EMBL" id="MCW9712688.1"/>
    </source>
</evidence>
<dbReference type="Proteomes" id="UP001207337">
    <property type="component" value="Unassembled WGS sequence"/>
</dbReference>
<keyword evidence="1" id="KW-0378">Hydrolase</keyword>
<dbReference type="EMBL" id="JAJNDC010000001">
    <property type="protein sequence ID" value="MCW9712688.1"/>
    <property type="molecule type" value="Genomic_DNA"/>
</dbReference>
<name>A0ABT3PXU2_9BACT</name>
<sequence length="331" mass="39306">MGNSNYWCYRIDTNEREFFKNELVNHNRLRQGWGWDEKQDLRNLKMDEGAKRNMSMLKVKKGDILLVPRLPEWNQVAIVKATEDWDEGYRFERTEEFGGYGHIFPAKFIKGFVRKNENVDANIRSTLKNPSRFWNINHYQQEVEKILKSKEEELNKSIGYDERLSNSINDIINNHFDKNEFENDIYDKLNQQFAREEWEYALVEGLQELFPFYEITREGGKKEKEHGTDILIKLPSLTKEVQLGIAIQVKDYKGKVKSNVIQQINKSEKYWSNENIRIIQKIVLFTESNIKENDSLNNDDADIDFIFAEDLKELLYKISINFIHDELSLND</sequence>
<comment type="caution">
    <text evidence="1">The sequence shown here is derived from an EMBL/GenBank/DDBJ whole genome shotgun (WGS) entry which is preliminary data.</text>
</comment>
<proteinExistence type="predicted"/>
<protein>
    <submittedName>
        <fullName evidence="1">Restriction endonuclease</fullName>
    </submittedName>
</protein>
<dbReference type="GO" id="GO:0004519">
    <property type="term" value="F:endonuclease activity"/>
    <property type="evidence" value="ECO:0007669"/>
    <property type="project" value="UniProtKB-KW"/>
</dbReference>
<keyword evidence="2" id="KW-1185">Reference proteome</keyword>
<keyword evidence="1" id="KW-0255">Endonuclease</keyword>
<organism evidence="1 2">
    <name type="scientific">Fodinibius salicampi</name>
    <dbReference type="NCBI Taxonomy" id="1920655"/>
    <lineage>
        <taxon>Bacteria</taxon>
        <taxon>Pseudomonadati</taxon>
        <taxon>Balneolota</taxon>
        <taxon>Balneolia</taxon>
        <taxon>Balneolales</taxon>
        <taxon>Balneolaceae</taxon>
        <taxon>Fodinibius</taxon>
    </lineage>
</organism>
<evidence type="ECO:0000313" key="2">
    <source>
        <dbReference type="Proteomes" id="UP001207337"/>
    </source>
</evidence>
<reference evidence="1 2" key="1">
    <citation type="submission" date="2021-11" db="EMBL/GenBank/DDBJ databases">
        <title>Aliifidinibius sp. nov., a new bacterium isolated from saline soil.</title>
        <authorList>
            <person name="Galisteo C."/>
            <person name="De La Haba R."/>
            <person name="Sanchez-Porro C."/>
            <person name="Ventosa A."/>
        </authorList>
    </citation>
    <scope>NUCLEOTIDE SEQUENCE [LARGE SCALE GENOMIC DNA]</scope>
    <source>
        <strain evidence="1 2">KACC 190600</strain>
    </source>
</reference>